<dbReference type="RefSeq" id="WP_118145464.1">
    <property type="nucleotide sequence ID" value="NZ_JBBNJA010000018.1"/>
</dbReference>
<dbReference type="AlphaFoldDB" id="A0A412MCH1"/>
<dbReference type="Gene3D" id="1.10.10.2910">
    <property type="match status" value="1"/>
</dbReference>
<organism evidence="2 3">
    <name type="scientific">Dorea formicigenerans</name>
    <dbReference type="NCBI Taxonomy" id="39486"/>
    <lineage>
        <taxon>Bacteria</taxon>
        <taxon>Bacillati</taxon>
        <taxon>Bacillota</taxon>
        <taxon>Clostridia</taxon>
        <taxon>Lachnospirales</taxon>
        <taxon>Lachnospiraceae</taxon>
        <taxon>Dorea</taxon>
    </lineage>
</organism>
<gene>
    <name evidence="2" type="ORF">DWX53_11585</name>
</gene>
<proteinExistence type="predicted"/>
<feature type="domain" description="IrrE N-terminal-like" evidence="1">
    <location>
        <begin position="64"/>
        <end position="145"/>
    </location>
</feature>
<protein>
    <submittedName>
        <fullName evidence="2">ImmA/IrrE family metallo-endopeptidase</fullName>
    </submittedName>
</protein>
<dbReference type="InterPro" id="IPR010359">
    <property type="entry name" value="IrrE_HExxH"/>
</dbReference>
<evidence type="ECO:0000313" key="2">
    <source>
        <dbReference type="EMBL" id="RGT07656.1"/>
    </source>
</evidence>
<name>A0A412MCH1_9FIRM</name>
<evidence type="ECO:0000259" key="1">
    <source>
        <dbReference type="Pfam" id="PF06114"/>
    </source>
</evidence>
<dbReference type="EMBL" id="QRWH01000012">
    <property type="protein sequence ID" value="RGT07656.1"/>
    <property type="molecule type" value="Genomic_DNA"/>
</dbReference>
<accession>A0A412MCH1</accession>
<dbReference type="Proteomes" id="UP000283630">
    <property type="component" value="Unassembled WGS sequence"/>
</dbReference>
<reference evidence="2 3" key="1">
    <citation type="submission" date="2018-08" db="EMBL/GenBank/DDBJ databases">
        <title>A genome reference for cultivated species of the human gut microbiota.</title>
        <authorList>
            <person name="Zou Y."/>
            <person name="Xue W."/>
            <person name="Luo G."/>
        </authorList>
    </citation>
    <scope>NUCLEOTIDE SEQUENCE [LARGE SCALE GENOMIC DNA]</scope>
    <source>
        <strain evidence="2 3">AF19-4AC</strain>
    </source>
</reference>
<comment type="caution">
    <text evidence="2">The sequence shown here is derived from an EMBL/GenBank/DDBJ whole genome shotgun (WGS) entry which is preliminary data.</text>
</comment>
<dbReference type="Pfam" id="PF06114">
    <property type="entry name" value="Peptidase_M78"/>
    <property type="match status" value="1"/>
</dbReference>
<sequence length="247" mass="29528">MNYEKVYAAVLDVYEYCQIRSFPFSCKEVFAHYGYRLMSYHEVSEQNPELYQMCTRYSEDAFMDRTNHLVLYNSSIPGQRPRFSQMHELGHIILGHEGEKEEQEKEANLFAGMVLTPSMAIHYSRLRNADDLAYAFQISYDAASCALSKYYRWYNHVLAYKMSPLDKRMYRHFYNQDKKCFVWNRHECSSCHKALYNCTCQLCPSCQNPPPVDNPFILYPRFSSQDMIEVEQKIELRRQEYNWLYNI</sequence>
<evidence type="ECO:0000313" key="3">
    <source>
        <dbReference type="Proteomes" id="UP000283630"/>
    </source>
</evidence>